<keyword evidence="1" id="KW-1133">Transmembrane helix</keyword>
<dbReference type="AlphaFoldDB" id="A0A0C5VW14"/>
<dbReference type="EMBL" id="CP007202">
    <property type="protein sequence ID" value="AJR03276.1"/>
    <property type="molecule type" value="Genomic_DNA"/>
</dbReference>
<evidence type="ECO:0000313" key="2">
    <source>
        <dbReference type="EMBL" id="AJR03276.1"/>
    </source>
</evidence>
<dbReference type="Pfam" id="PF13593">
    <property type="entry name" value="SBF_like"/>
    <property type="match status" value="1"/>
</dbReference>
<keyword evidence="1" id="KW-0812">Transmembrane</keyword>
<proteinExistence type="predicted"/>
<feature type="transmembrane region" description="Helical" evidence="1">
    <location>
        <begin position="32"/>
        <end position="53"/>
    </location>
</feature>
<accession>A0A0C5VW14</accession>
<dbReference type="Proteomes" id="UP000032229">
    <property type="component" value="Chromosome"/>
</dbReference>
<feature type="transmembrane region" description="Helical" evidence="1">
    <location>
        <begin position="168"/>
        <end position="187"/>
    </location>
</feature>
<feature type="transmembrane region" description="Helical" evidence="1">
    <location>
        <begin position="65"/>
        <end position="86"/>
    </location>
</feature>
<protein>
    <submittedName>
        <fullName evidence="2">Membrane protein</fullName>
    </submittedName>
</protein>
<dbReference type="STRING" id="1454006.AW14_06050"/>
<reference evidence="2 3" key="1">
    <citation type="submission" date="2014-02" db="EMBL/GenBank/DDBJ databases">
        <authorList>
            <person name="Young C.-C."/>
            <person name="Hameed A."/>
            <person name="Huang H.-C."/>
            <person name="Shahina M."/>
        </authorList>
    </citation>
    <scope>NUCLEOTIDE SEQUENCE [LARGE SCALE GENOMIC DNA]</scope>
    <source>
        <strain evidence="2 3">CC-SAMT-1</strain>
    </source>
</reference>
<keyword evidence="1" id="KW-0472">Membrane</keyword>
<gene>
    <name evidence="2" type="ORF">AW14_06050</name>
</gene>
<evidence type="ECO:0000256" key="1">
    <source>
        <dbReference type="SAM" id="Phobius"/>
    </source>
</evidence>
<dbReference type="PIRSF" id="PIRSF026166">
    <property type="entry name" value="UCP026166"/>
    <property type="match status" value="1"/>
</dbReference>
<feature type="transmembrane region" description="Helical" evidence="1">
    <location>
        <begin position="199"/>
        <end position="218"/>
    </location>
</feature>
<dbReference type="GO" id="GO:0005886">
    <property type="term" value="C:plasma membrane"/>
    <property type="evidence" value="ECO:0007669"/>
    <property type="project" value="TreeGrafter"/>
</dbReference>
<dbReference type="KEGG" id="sze:AW14_06050"/>
<dbReference type="PANTHER" id="PTHR18640:SF5">
    <property type="entry name" value="SODIUM_BILE ACID COTRANSPORTER 7"/>
    <property type="match status" value="1"/>
</dbReference>
<dbReference type="Gene3D" id="1.20.1530.20">
    <property type="match status" value="1"/>
</dbReference>
<dbReference type="HOGENOM" id="CLU_039013_1_0_10"/>
<feature type="transmembrane region" description="Helical" evidence="1">
    <location>
        <begin position="129"/>
        <end position="148"/>
    </location>
</feature>
<feature type="transmembrane region" description="Helical" evidence="1">
    <location>
        <begin position="289"/>
        <end position="313"/>
    </location>
</feature>
<feature type="transmembrane region" description="Helical" evidence="1">
    <location>
        <begin position="98"/>
        <end position="122"/>
    </location>
</feature>
<feature type="transmembrane region" description="Helical" evidence="1">
    <location>
        <begin position="7"/>
        <end position="26"/>
    </location>
</feature>
<dbReference type="InterPro" id="IPR038770">
    <property type="entry name" value="Na+/solute_symporter_sf"/>
</dbReference>
<dbReference type="InterPro" id="IPR016833">
    <property type="entry name" value="Put_Na-Bile_cotransptr"/>
</dbReference>
<dbReference type="RefSeq" id="WP_044637971.1">
    <property type="nucleotide sequence ID" value="NZ_CP007202.1"/>
</dbReference>
<dbReference type="PANTHER" id="PTHR18640">
    <property type="entry name" value="SOLUTE CARRIER FAMILY 10 MEMBER 7"/>
    <property type="match status" value="1"/>
</dbReference>
<sequence length="319" mass="35546">MKVKIDKFVIAIILTIGFAYFFPFWGTPNSNVPINTISTIGIFLIFFFYGLKLSPNKLKAGLKNWKLHILVQLATFLIFPLIVIVFKPLFSSESGTLIWLAFFFIAALPSTVSSSVVMVSIAKGNIPAAIFNASISGIIGVVITPLWMGLFLNNEQADFDFTSIYTKLIVQIILPVIFGVLLQRYFGAFAQKHSAKLTMFDKSIILLIIYKSFAESFYEGVFSSVSLLDLFGLLIAVISLFFVVYYLIGLVAKRLHFSLEDRITAQYCGTKKSLVHGTVFSKILFGNMLSLGIILLPLMLFHATQIVIVSFIASKLSKR</sequence>
<dbReference type="OrthoDB" id="9792271at2"/>
<name>A0A0C5VW14_9FLAO</name>
<evidence type="ECO:0000313" key="3">
    <source>
        <dbReference type="Proteomes" id="UP000032229"/>
    </source>
</evidence>
<dbReference type="PATRIC" id="fig|1454006.5.peg.1187"/>
<organism evidence="2 3">
    <name type="scientific">Siansivirga zeaxanthinifaciens CC-SAMT-1</name>
    <dbReference type="NCBI Taxonomy" id="1454006"/>
    <lineage>
        <taxon>Bacteria</taxon>
        <taxon>Pseudomonadati</taxon>
        <taxon>Bacteroidota</taxon>
        <taxon>Flavobacteriia</taxon>
        <taxon>Flavobacteriales</taxon>
        <taxon>Flavobacteriaceae</taxon>
        <taxon>Siansivirga</taxon>
    </lineage>
</organism>
<feature type="transmembrane region" description="Helical" evidence="1">
    <location>
        <begin position="230"/>
        <end position="252"/>
    </location>
</feature>
<keyword evidence="3" id="KW-1185">Reference proteome</keyword>